<dbReference type="AlphaFoldDB" id="A0A543A1A7"/>
<dbReference type="RefSeq" id="WP_141778530.1">
    <property type="nucleotide sequence ID" value="NZ_VFOV01000001.1"/>
</dbReference>
<evidence type="ECO:0000313" key="3">
    <source>
        <dbReference type="EMBL" id="TQL66310.1"/>
    </source>
</evidence>
<dbReference type="Proteomes" id="UP000320209">
    <property type="component" value="Unassembled WGS sequence"/>
</dbReference>
<name>A0A543A1A7_9ACTN</name>
<dbReference type="SUPFAM" id="SSF55961">
    <property type="entry name" value="Bet v1-like"/>
    <property type="match status" value="1"/>
</dbReference>
<dbReference type="Pfam" id="PF08327">
    <property type="entry name" value="AHSA1"/>
    <property type="match status" value="1"/>
</dbReference>
<keyword evidence="4" id="KW-1185">Reference proteome</keyword>
<evidence type="ECO:0000313" key="4">
    <source>
        <dbReference type="Proteomes" id="UP000320209"/>
    </source>
</evidence>
<reference evidence="3 4" key="1">
    <citation type="submission" date="2019-06" db="EMBL/GenBank/DDBJ databases">
        <title>Sequencing the genomes of 1000 actinobacteria strains.</title>
        <authorList>
            <person name="Klenk H.-P."/>
        </authorList>
    </citation>
    <scope>NUCLEOTIDE SEQUENCE [LARGE SCALE GENOMIC DNA]</scope>
    <source>
        <strain evidence="3 4">DSM 25218</strain>
    </source>
</reference>
<gene>
    <name evidence="3" type="ORF">FB381_0161</name>
</gene>
<organism evidence="3 4">
    <name type="scientific">Nocardioides albertanoniae</name>
    <dbReference type="NCBI Taxonomy" id="1175486"/>
    <lineage>
        <taxon>Bacteria</taxon>
        <taxon>Bacillati</taxon>
        <taxon>Actinomycetota</taxon>
        <taxon>Actinomycetes</taxon>
        <taxon>Propionibacteriales</taxon>
        <taxon>Nocardioidaceae</taxon>
        <taxon>Nocardioides</taxon>
    </lineage>
</organism>
<sequence>MTETTTGPLGDVLRDGERTGLRYVRLLRHSPEKVWRALTEPDGLRHWFPTDIVGERASGARLRLPFWPEGLELASTTEALDGMGVDPGSYVSEGELRVWDPPHVFELTWGMDGRAELTDLLRFELEPTDDGTRLTFTTWLGGSAGNTDTAVGWHVCLDQLTDLLDDGPTAPTEESAALVVQRVTARSDELRPSYAALLSS</sequence>
<feature type="domain" description="Activator of Hsp90 ATPase homologue 1/2-like C-terminal" evidence="2">
    <location>
        <begin position="29"/>
        <end position="164"/>
    </location>
</feature>
<proteinExistence type="inferred from homology"/>
<comment type="caution">
    <text evidence="3">The sequence shown here is derived from an EMBL/GenBank/DDBJ whole genome shotgun (WGS) entry which is preliminary data.</text>
</comment>
<evidence type="ECO:0000256" key="1">
    <source>
        <dbReference type="ARBA" id="ARBA00006817"/>
    </source>
</evidence>
<evidence type="ECO:0000259" key="2">
    <source>
        <dbReference type="Pfam" id="PF08327"/>
    </source>
</evidence>
<dbReference type="OrthoDB" id="8117292at2"/>
<dbReference type="InterPro" id="IPR013538">
    <property type="entry name" value="ASHA1/2-like_C"/>
</dbReference>
<accession>A0A543A1A7</accession>
<protein>
    <submittedName>
        <fullName evidence="3">Uncharacterized protein YndB with AHSA1/START domain</fullName>
    </submittedName>
</protein>
<dbReference type="Gene3D" id="3.30.530.20">
    <property type="match status" value="1"/>
</dbReference>
<dbReference type="EMBL" id="VFOV01000001">
    <property type="protein sequence ID" value="TQL66310.1"/>
    <property type="molecule type" value="Genomic_DNA"/>
</dbReference>
<dbReference type="InterPro" id="IPR023393">
    <property type="entry name" value="START-like_dom_sf"/>
</dbReference>
<comment type="similarity">
    <text evidence="1">Belongs to the AHA1 family.</text>
</comment>